<dbReference type="InterPro" id="IPR013737">
    <property type="entry name" value="Bac_rhamnosid_N"/>
</dbReference>
<protein>
    <recommendedName>
        <fullName evidence="2">alpha-L-rhamnosidase</fullName>
        <ecNumber evidence="2">3.2.1.40</ecNumber>
    </recommendedName>
</protein>
<evidence type="ECO:0000313" key="8">
    <source>
        <dbReference type="EMBL" id="KAF7543653.1"/>
    </source>
</evidence>
<evidence type="ECO:0000256" key="1">
    <source>
        <dbReference type="ARBA" id="ARBA00001445"/>
    </source>
</evidence>
<comment type="catalytic activity">
    <reaction evidence="1">
        <text>Hydrolysis of terminal non-reducing alpha-L-rhamnose residues in alpha-L-rhamnosides.</text>
        <dbReference type="EC" id="3.2.1.40"/>
    </reaction>
</comment>
<dbReference type="PANTHER" id="PTHR33307">
    <property type="entry name" value="ALPHA-RHAMNOSIDASE (EUROFUNG)"/>
    <property type="match status" value="1"/>
</dbReference>
<comment type="caution">
    <text evidence="8">The sequence shown here is derived from an EMBL/GenBank/DDBJ whole genome shotgun (WGS) entry which is preliminary data.</text>
</comment>
<dbReference type="PIRSF" id="PIRSF010631">
    <property type="entry name" value="A-rhamnsds"/>
    <property type="match status" value="1"/>
</dbReference>
<dbReference type="GO" id="GO:0005975">
    <property type="term" value="P:carbohydrate metabolic process"/>
    <property type="evidence" value="ECO:0007669"/>
    <property type="project" value="InterPro"/>
</dbReference>
<feature type="domain" description="Alpha-L-rhamnosidase six-hairpin glycosidase" evidence="6">
    <location>
        <begin position="429"/>
        <end position="781"/>
    </location>
</feature>
<keyword evidence="9" id="KW-1185">Reference proteome</keyword>
<accession>A0A9P5L4P4</accession>
<organism evidence="8 9">
    <name type="scientific">Cylindrodendrum hubeiense</name>
    <dbReference type="NCBI Taxonomy" id="595255"/>
    <lineage>
        <taxon>Eukaryota</taxon>
        <taxon>Fungi</taxon>
        <taxon>Dikarya</taxon>
        <taxon>Ascomycota</taxon>
        <taxon>Pezizomycotina</taxon>
        <taxon>Sordariomycetes</taxon>
        <taxon>Hypocreomycetidae</taxon>
        <taxon>Hypocreales</taxon>
        <taxon>Nectriaceae</taxon>
        <taxon>Cylindrodendrum</taxon>
    </lineage>
</organism>
<evidence type="ECO:0000259" key="5">
    <source>
        <dbReference type="Pfam" id="PF08531"/>
    </source>
</evidence>
<dbReference type="Pfam" id="PF25788">
    <property type="entry name" value="Ig_Rha78A_N"/>
    <property type="match status" value="1"/>
</dbReference>
<dbReference type="Pfam" id="PF17390">
    <property type="entry name" value="Bac_rhamnosid_C"/>
    <property type="match status" value="1"/>
</dbReference>
<dbReference type="Gene3D" id="2.60.40.10">
    <property type="entry name" value="Immunoglobulins"/>
    <property type="match status" value="1"/>
</dbReference>
<dbReference type="SUPFAM" id="SSF49785">
    <property type="entry name" value="Galactose-binding domain-like"/>
    <property type="match status" value="1"/>
</dbReference>
<evidence type="ECO:0000259" key="6">
    <source>
        <dbReference type="Pfam" id="PF17389"/>
    </source>
</evidence>
<sequence length="890" mass="99435">MSLTVDRVRFEHRREALGIDERSPRLSWVSVGDGQNWQQASYDIEIQRDTSKDTQSFHVNSSDSVFAPWPTSPLRERESATVRVRVTGTDGTISEWSPWTSVEAGIDQSTWSCDVIESELDGEEGKPHRPIRFRREFEVEDVNSLAKARLYITAHGLYECHINGQRVGDHVLAPGWTNYNFQLPFQTFDVSNLLQSGKNTIAAYVAEGWYCGRLGFAGGHENIWGKTLGLQASLFLTPSEGEPVVINTDKSWKEDFGPLISSGIYDGEEFDARLDESSWLLPDFDDSSWRKVKTTVLSGRERLVAPSGPPIRRTQFQQPLETRETDSKSILVDFGQNLVGWVKLRLAAGTAGQKVVIQHAEVLEANKEHVNTRPLRLAKAQDTIVLSGTKPIEWEPKFTFHGFRYAEITGLALTDLLSIEAVVVHSDMERTGWFDCSHPLISKLHKNIVWSMRGNFVGVPTDCPQRDERLGWTGDIAVFCKTGSFLYDTVGVLKDWLSDVDSEQKHNNNGIPNLFTPDVFPDFPFKPANAVWGDAVVLVPWDLYQASGDKKVLEAQIEGMRAWIDQGISRNERRLWDTTSVQQLGDWLDPSAPPSEPGLGRTDPVFVANAFLVHVTRLMAKISSIIGDEEGAKKYSNEFNELLEAFSDEYITRRGRVVNDSQTAIALAIHFDLLKTEEQVEVAAARLEEIIRSESRFKIASGFVGSAILGPALSKAGRTQIFHRMLEHRRNPSWLYPVEMGATTIWERWDSMLADGSVNPGEMTSFNHYALGAVADWMHAVMAGITSLEPGWKKIQIAPIPGGSVTSVSAKHLSPYGMIEVSWVTEGGIFTMTAKIPLNTIAEIKVPGTTDSVQVGSGTHTFSTAYEQPKWPILPFYRPFTPHDDDVIEI</sequence>
<dbReference type="EC" id="3.2.1.40" evidence="2"/>
<dbReference type="InterPro" id="IPR013783">
    <property type="entry name" value="Ig-like_fold"/>
</dbReference>
<feature type="domain" description="Alpha-L-rhamnosidase concanavalin-like" evidence="4">
    <location>
        <begin position="324"/>
        <end position="425"/>
    </location>
</feature>
<dbReference type="SUPFAM" id="SSF48208">
    <property type="entry name" value="Six-hairpin glycosidases"/>
    <property type="match status" value="1"/>
</dbReference>
<dbReference type="GO" id="GO:0030596">
    <property type="term" value="F:alpha-L-rhamnosidase activity"/>
    <property type="evidence" value="ECO:0007669"/>
    <property type="project" value="UniProtKB-EC"/>
</dbReference>
<dbReference type="InterPro" id="IPR008928">
    <property type="entry name" value="6-hairpin_glycosidase_sf"/>
</dbReference>
<dbReference type="InterPro" id="IPR035398">
    <property type="entry name" value="Bac_rhamnosid_C"/>
</dbReference>
<proteinExistence type="predicted"/>
<dbReference type="Pfam" id="PF17389">
    <property type="entry name" value="Bac_rhamnosid6H"/>
    <property type="match status" value="1"/>
</dbReference>
<dbReference type="Proteomes" id="UP000722485">
    <property type="component" value="Unassembled WGS sequence"/>
</dbReference>
<dbReference type="EMBL" id="JAANBB010000352">
    <property type="protein sequence ID" value="KAF7543653.1"/>
    <property type="molecule type" value="Genomic_DNA"/>
</dbReference>
<dbReference type="InterPro" id="IPR016007">
    <property type="entry name" value="Alpha_rhamnosid"/>
</dbReference>
<dbReference type="Pfam" id="PF08531">
    <property type="entry name" value="Bac_rhamnosid_N"/>
    <property type="match status" value="1"/>
</dbReference>
<dbReference type="Gene3D" id="2.60.420.10">
    <property type="entry name" value="Maltose phosphorylase, domain 3"/>
    <property type="match status" value="1"/>
</dbReference>
<dbReference type="PANTHER" id="PTHR33307:SF6">
    <property type="entry name" value="ALPHA-RHAMNOSIDASE (EUROFUNG)-RELATED"/>
    <property type="match status" value="1"/>
</dbReference>
<name>A0A9P5L4P4_9HYPO</name>
<dbReference type="Pfam" id="PF05592">
    <property type="entry name" value="Bac_rhamnosid"/>
    <property type="match status" value="1"/>
</dbReference>
<dbReference type="InterPro" id="IPR035396">
    <property type="entry name" value="Bac_rhamnosid6H"/>
</dbReference>
<dbReference type="AlphaFoldDB" id="A0A9P5L4P4"/>
<dbReference type="InterPro" id="IPR008979">
    <property type="entry name" value="Galactose-bd-like_sf"/>
</dbReference>
<dbReference type="Gene3D" id="2.60.120.260">
    <property type="entry name" value="Galactose-binding domain-like"/>
    <property type="match status" value="2"/>
</dbReference>
<reference evidence="8" key="1">
    <citation type="submission" date="2020-03" db="EMBL/GenBank/DDBJ databases">
        <title>Draft Genome Sequence of Cylindrodendrum hubeiense.</title>
        <authorList>
            <person name="Buettner E."/>
            <person name="Kellner H."/>
        </authorList>
    </citation>
    <scope>NUCLEOTIDE SEQUENCE</scope>
    <source>
        <strain evidence="8">IHI 201604</strain>
    </source>
</reference>
<evidence type="ECO:0000313" key="9">
    <source>
        <dbReference type="Proteomes" id="UP000722485"/>
    </source>
</evidence>
<feature type="domain" description="Alpha-L-rhamnosidase C-terminal" evidence="7">
    <location>
        <begin position="784"/>
        <end position="859"/>
    </location>
</feature>
<dbReference type="OrthoDB" id="10036721at2759"/>
<gene>
    <name evidence="8" type="ORF">G7Z17_g10568</name>
</gene>
<evidence type="ECO:0000256" key="3">
    <source>
        <dbReference type="ARBA" id="ARBA00022801"/>
    </source>
</evidence>
<evidence type="ECO:0000259" key="4">
    <source>
        <dbReference type="Pfam" id="PF05592"/>
    </source>
</evidence>
<dbReference type="InterPro" id="IPR012341">
    <property type="entry name" value="6hp_glycosidase-like_sf"/>
</dbReference>
<keyword evidence="3" id="KW-0378">Hydrolase</keyword>
<evidence type="ECO:0000256" key="2">
    <source>
        <dbReference type="ARBA" id="ARBA00012652"/>
    </source>
</evidence>
<dbReference type="InterPro" id="IPR008902">
    <property type="entry name" value="Rhamnosid_concanavalin"/>
</dbReference>
<feature type="domain" description="Bacterial alpha-L-rhamnosidase N-terminal" evidence="5">
    <location>
        <begin position="145"/>
        <end position="315"/>
    </location>
</feature>
<evidence type="ECO:0000259" key="7">
    <source>
        <dbReference type="Pfam" id="PF17390"/>
    </source>
</evidence>
<dbReference type="Gene3D" id="1.50.10.10">
    <property type="match status" value="1"/>
</dbReference>